<evidence type="ECO:0000256" key="5">
    <source>
        <dbReference type="ARBA" id="ARBA00022989"/>
    </source>
</evidence>
<evidence type="ECO:0000256" key="2">
    <source>
        <dbReference type="ARBA" id="ARBA00006464"/>
    </source>
</evidence>
<feature type="transmembrane region" description="Helical" evidence="7">
    <location>
        <begin position="7"/>
        <end position="31"/>
    </location>
</feature>
<dbReference type="GO" id="GO:0016780">
    <property type="term" value="F:phosphotransferase activity, for other substituted phosphate groups"/>
    <property type="evidence" value="ECO:0007669"/>
    <property type="project" value="TreeGrafter"/>
</dbReference>
<evidence type="ECO:0000259" key="8">
    <source>
        <dbReference type="Pfam" id="PF02397"/>
    </source>
</evidence>
<feature type="transmembrane region" description="Helical" evidence="7">
    <location>
        <begin position="117"/>
        <end position="134"/>
    </location>
</feature>
<comment type="caution">
    <text evidence="9">The sequence shown here is derived from an EMBL/GenBank/DDBJ whole genome shotgun (WGS) entry which is preliminary data.</text>
</comment>
<dbReference type="EMBL" id="MGKP01000009">
    <property type="protein sequence ID" value="OGN29135.1"/>
    <property type="molecule type" value="Genomic_DNA"/>
</dbReference>
<keyword evidence="5 7" id="KW-1133">Transmembrane helix</keyword>
<comment type="similarity">
    <text evidence="2">Belongs to the bacterial sugar transferase family.</text>
</comment>
<evidence type="ECO:0000256" key="1">
    <source>
        <dbReference type="ARBA" id="ARBA00004141"/>
    </source>
</evidence>
<proteinExistence type="inferred from homology"/>
<sequence length="461" mass="52588">MKKAELTFSVLLVPVDYLMLIIAGVVTYLLRTRILSAFRPVLFQFNLPFERYLALTIGVSFLFILAFALSGLYALRSTRSVIEEFFRVAIASSAGIMAIIVYIFLQQSLFDSRFLVLGAWIAAIIFVSLGRYLMRKLQKFLVSRFRYGAHRVLVIGEDEVSRRIVAEMTGNPAVGYQVVKQLANPEVIEVKSAIGNPGIDEVIMANPNYPEERVREIVDFCHENHLIFRFVPNISQTLTANFSIDTFIGVPLVEFKPTRLDGWGRVAKRSLDIVGSALGLIVLSPAFAVIAFVIKWETAGPVFVHLERISRGRRFKLIKFRSMIRNAEELKSSLMPFNERKDSPLFKMKNDPRVTGIGRTLRKYRLDELPQLWNVFVDNISLVGPRPHEPVEIDRYQKHHRKVLAIKAGITGLAQISGSSDLPFEEEVALDTFYIENWSFYQDIKILIFTFLKLFRDRSAV</sequence>
<dbReference type="PANTHER" id="PTHR30576">
    <property type="entry name" value="COLANIC BIOSYNTHESIS UDP-GLUCOSE LIPID CARRIER TRANSFERASE"/>
    <property type="match status" value="1"/>
</dbReference>
<feature type="transmembrane region" description="Helical" evidence="7">
    <location>
        <begin position="273"/>
        <end position="294"/>
    </location>
</feature>
<feature type="transmembrane region" description="Helical" evidence="7">
    <location>
        <begin position="85"/>
        <end position="105"/>
    </location>
</feature>
<keyword evidence="6 7" id="KW-0472">Membrane</keyword>
<dbReference type="Pfam" id="PF13727">
    <property type="entry name" value="CoA_binding_3"/>
    <property type="match status" value="1"/>
</dbReference>
<dbReference type="NCBIfam" id="TIGR03025">
    <property type="entry name" value="EPS_sugtrans"/>
    <property type="match status" value="1"/>
</dbReference>
<evidence type="ECO:0000313" key="9">
    <source>
        <dbReference type="EMBL" id="OGN29135.1"/>
    </source>
</evidence>
<evidence type="ECO:0000256" key="3">
    <source>
        <dbReference type="ARBA" id="ARBA00022679"/>
    </source>
</evidence>
<evidence type="ECO:0000256" key="6">
    <source>
        <dbReference type="ARBA" id="ARBA00023136"/>
    </source>
</evidence>
<keyword evidence="4 7" id="KW-0812">Transmembrane</keyword>
<dbReference type="PANTHER" id="PTHR30576:SF0">
    <property type="entry name" value="UNDECAPRENYL-PHOSPHATE N-ACETYLGALACTOSAMINYL 1-PHOSPHATE TRANSFERASE-RELATED"/>
    <property type="match status" value="1"/>
</dbReference>
<dbReference type="AlphaFoldDB" id="A0A1F8GUN9"/>
<keyword evidence="3" id="KW-0808">Transferase</keyword>
<feature type="domain" description="Bacterial sugar transferase" evidence="8">
    <location>
        <begin position="268"/>
        <end position="455"/>
    </location>
</feature>
<evidence type="ECO:0000256" key="7">
    <source>
        <dbReference type="SAM" id="Phobius"/>
    </source>
</evidence>
<accession>A0A1F8GUN9</accession>
<dbReference type="InterPro" id="IPR017475">
    <property type="entry name" value="EPS_sugar_tfrase"/>
</dbReference>
<evidence type="ECO:0000256" key="4">
    <source>
        <dbReference type="ARBA" id="ARBA00022692"/>
    </source>
</evidence>
<reference evidence="9 10" key="1">
    <citation type="journal article" date="2016" name="Nat. Commun.">
        <title>Thousands of microbial genomes shed light on interconnected biogeochemical processes in an aquifer system.</title>
        <authorList>
            <person name="Anantharaman K."/>
            <person name="Brown C.T."/>
            <person name="Hug L.A."/>
            <person name="Sharon I."/>
            <person name="Castelle C.J."/>
            <person name="Probst A.J."/>
            <person name="Thomas B.C."/>
            <person name="Singh A."/>
            <person name="Wilkins M.J."/>
            <person name="Karaoz U."/>
            <person name="Brodie E.L."/>
            <person name="Williams K.H."/>
            <person name="Hubbard S.S."/>
            <person name="Banfield J.F."/>
        </authorList>
    </citation>
    <scope>NUCLEOTIDE SEQUENCE [LARGE SCALE GENOMIC DNA]</scope>
</reference>
<evidence type="ECO:0000313" key="10">
    <source>
        <dbReference type="Proteomes" id="UP000179047"/>
    </source>
</evidence>
<dbReference type="Proteomes" id="UP000179047">
    <property type="component" value="Unassembled WGS sequence"/>
</dbReference>
<dbReference type="Gene3D" id="3.40.50.720">
    <property type="entry name" value="NAD(P)-binding Rossmann-like Domain"/>
    <property type="match status" value="1"/>
</dbReference>
<comment type="subcellular location">
    <subcellularLocation>
        <location evidence="1">Membrane</location>
        <topology evidence="1">Multi-pass membrane protein</topology>
    </subcellularLocation>
</comment>
<dbReference type="GO" id="GO:0016020">
    <property type="term" value="C:membrane"/>
    <property type="evidence" value="ECO:0007669"/>
    <property type="project" value="UniProtKB-SubCell"/>
</dbReference>
<organism evidence="9 10">
    <name type="scientific">Candidatus Yanofskybacteria bacterium RIFCSPLOWO2_01_FULL_49_25</name>
    <dbReference type="NCBI Taxonomy" id="1802701"/>
    <lineage>
        <taxon>Bacteria</taxon>
        <taxon>Candidatus Yanofskyibacteriota</taxon>
    </lineage>
</organism>
<gene>
    <name evidence="9" type="ORF">A3A33_02635</name>
</gene>
<dbReference type="InterPro" id="IPR003362">
    <property type="entry name" value="Bact_transf"/>
</dbReference>
<protein>
    <recommendedName>
        <fullName evidence="8">Bacterial sugar transferase domain-containing protein</fullName>
    </recommendedName>
</protein>
<dbReference type="STRING" id="1802701.A3A33_02635"/>
<dbReference type="Pfam" id="PF02397">
    <property type="entry name" value="Bac_transf"/>
    <property type="match status" value="1"/>
</dbReference>
<name>A0A1F8GUN9_9BACT</name>
<feature type="transmembrane region" description="Helical" evidence="7">
    <location>
        <begin position="51"/>
        <end position="73"/>
    </location>
</feature>